<dbReference type="PANTHER" id="PTHR31672:SF13">
    <property type="entry name" value="F-BOX PROTEIN CPR30-LIKE"/>
    <property type="match status" value="1"/>
</dbReference>
<gene>
    <name evidence="4" type="primary">25486329</name>
    <name evidence="2" type="ordered locus">MTR_2g031720</name>
    <name evidence="3" type="ORF">MtrunA17_Chr2g0293311</name>
</gene>
<dbReference type="HOGENOM" id="CLU_027176_1_2_1"/>
<dbReference type="EMBL" id="PSQE01000002">
    <property type="protein sequence ID" value="RHN72954.1"/>
    <property type="molecule type" value="Genomic_DNA"/>
</dbReference>
<reference evidence="4" key="3">
    <citation type="submission" date="2015-04" db="UniProtKB">
        <authorList>
            <consortium name="EnsemblPlants"/>
        </authorList>
    </citation>
    <scope>IDENTIFICATION</scope>
    <source>
        <strain evidence="4">cv. Jemalong A17</strain>
    </source>
</reference>
<dbReference type="PANTHER" id="PTHR31672">
    <property type="entry name" value="BNACNNG10540D PROTEIN"/>
    <property type="match status" value="1"/>
</dbReference>
<dbReference type="InterPro" id="IPR001810">
    <property type="entry name" value="F-box_dom"/>
</dbReference>
<keyword evidence="5" id="KW-1185">Reference proteome</keyword>
<evidence type="ECO:0000313" key="2">
    <source>
        <dbReference type="EMBL" id="KEH37099.1"/>
    </source>
</evidence>
<dbReference type="Proteomes" id="UP000265566">
    <property type="component" value="Chromosome 2"/>
</dbReference>
<dbReference type="EnsemblPlants" id="KEH37099">
    <property type="protein sequence ID" value="KEH37099"/>
    <property type="gene ID" value="MTR_2g031720"/>
</dbReference>
<name>A0A072V4Z6_MEDTR</name>
<evidence type="ECO:0000313" key="3">
    <source>
        <dbReference type="EMBL" id="RHN72954.1"/>
    </source>
</evidence>
<dbReference type="SUPFAM" id="SSF81383">
    <property type="entry name" value="F-box domain"/>
    <property type="match status" value="1"/>
</dbReference>
<dbReference type="NCBIfam" id="TIGR01640">
    <property type="entry name" value="F_box_assoc_1"/>
    <property type="match status" value="1"/>
</dbReference>
<dbReference type="KEGG" id="mtr:25486329"/>
<protein>
    <submittedName>
        <fullName evidence="2">F-box protein interaction domain protein</fullName>
    </submittedName>
    <submittedName>
        <fullName evidence="3">Putative F-box domain-containing protein</fullName>
    </submittedName>
</protein>
<evidence type="ECO:0000259" key="1">
    <source>
        <dbReference type="PROSITE" id="PS50181"/>
    </source>
</evidence>
<dbReference type="InterPro" id="IPR036047">
    <property type="entry name" value="F-box-like_dom_sf"/>
</dbReference>
<dbReference type="STRING" id="3880.A0A072V4Z6"/>
<dbReference type="Pfam" id="PF00646">
    <property type="entry name" value="F-box"/>
    <property type="match status" value="1"/>
</dbReference>
<evidence type="ECO:0000313" key="5">
    <source>
        <dbReference type="Proteomes" id="UP000002051"/>
    </source>
</evidence>
<dbReference type="Pfam" id="PF07734">
    <property type="entry name" value="FBA_1"/>
    <property type="match status" value="1"/>
</dbReference>
<organism evidence="2 5">
    <name type="scientific">Medicago truncatula</name>
    <name type="common">Barrel medic</name>
    <name type="synonym">Medicago tribuloides</name>
    <dbReference type="NCBI Taxonomy" id="3880"/>
    <lineage>
        <taxon>Eukaryota</taxon>
        <taxon>Viridiplantae</taxon>
        <taxon>Streptophyta</taxon>
        <taxon>Embryophyta</taxon>
        <taxon>Tracheophyta</taxon>
        <taxon>Spermatophyta</taxon>
        <taxon>Magnoliopsida</taxon>
        <taxon>eudicotyledons</taxon>
        <taxon>Gunneridae</taxon>
        <taxon>Pentapetalae</taxon>
        <taxon>rosids</taxon>
        <taxon>fabids</taxon>
        <taxon>Fabales</taxon>
        <taxon>Fabaceae</taxon>
        <taxon>Papilionoideae</taxon>
        <taxon>50 kb inversion clade</taxon>
        <taxon>NPAAA clade</taxon>
        <taxon>Hologalegina</taxon>
        <taxon>IRL clade</taxon>
        <taxon>Trifolieae</taxon>
        <taxon>Medicago</taxon>
    </lineage>
</organism>
<reference evidence="3" key="4">
    <citation type="journal article" date="2018" name="Nat. Plants">
        <title>Whole-genome landscape of Medicago truncatula symbiotic genes.</title>
        <authorList>
            <person name="Pecrix Y."/>
            <person name="Gamas P."/>
            <person name="Carrere S."/>
        </authorList>
    </citation>
    <scope>NUCLEOTIDE SEQUENCE</scope>
    <source>
        <tissue evidence="3">Leaves</tissue>
    </source>
</reference>
<dbReference type="SMART" id="SM00256">
    <property type="entry name" value="FBOX"/>
    <property type="match status" value="1"/>
</dbReference>
<dbReference type="AlphaFoldDB" id="A0A072V4Z6"/>
<dbReference type="InterPro" id="IPR006527">
    <property type="entry name" value="F-box-assoc_dom_typ1"/>
</dbReference>
<dbReference type="EMBL" id="CM001218">
    <property type="protein sequence ID" value="KEH37099.1"/>
    <property type="molecule type" value="Genomic_DNA"/>
</dbReference>
<sequence>MSDYLLPSDILAEIFSRLPVKSLLRFRSTSKSLKSIIDSHNFTNLQLKNSSLNFNLILRHDTHLYQLHFPTLTTVIPLNHPFTHRNSKSIPLFLLGSCNGLLCISSNNEIAFWNPYIRKHRIIPHLPIPQSDSNLQFAFCVYGFGFDPLSSDYKLVRISWFVDLHNRTFDSYVRLYTSKTNSWKVLPSIDYALSYDNTMGVFVENSNSLHWIMTRKFDNFQPLLIVAFNLTLDIFNEVPLPTKIGGKKVNRSISFQIAVADLGGCLCLIMNYRNQITKIGVWVMKEYGCRDSWCKLFTLMESCFVLPFRFLSPLGYSSDGKKVLLDVNHNMLVWYDLKSQQVSYVEGIPNFDEAMICVGSLVPPSLPADDNHTKENRTRKSKRRDDFLSKGFKLTL</sequence>
<reference evidence="2 5" key="2">
    <citation type="journal article" date="2014" name="BMC Genomics">
        <title>An improved genome release (version Mt4.0) for the model legume Medicago truncatula.</title>
        <authorList>
            <person name="Tang H."/>
            <person name="Krishnakumar V."/>
            <person name="Bidwell S."/>
            <person name="Rosen B."/>
            <person name="Chan A."/>
            <person name="Zhou S."/>
            <person name="Gentzbittel L."/>
            <person name="Childs K.L."/>
            <person name="Yandell M."/>
            <person name="Gundlach H."/>
            <person name="Mayer K.F."/>
            <person name="Schwartz D.C."/>
            <person name="Town C.D."/>
        </authorList>
    </citation>
    <scope>GENOME REANNOTATION</scope>
    <source>
        <strain evidence="2">A17</strain>
        <strain evidence="4 5">cv. Jemalong A17</strain>
    </source>
</reference>
<dbReference type="Gene3D" id="1.20.1280.50">
    <property type="match status" value="1"/>
</dbReference>
<dbReference type="Gramene" id="rna8722">
    <property type="protein sequence ID" value="RHN72954.1"/>
    <property type="gene ID" value="gene8722"/>
</dbReference>
<dbReference type="OrthoDB" id="591557at2759"/>
<reference evidence="2 5" key="1">
    <citation type="journal article" date="2011" name="Nature">
        <title>The Medicago genome provides insight into the evolution of rhizobial symbioses.</title>
        <authorList>
            <person name="Young N.D."/>
            <person name="Debelle F."/>
            <person name="Oldroyd G.E."/>
            <person name="Geurts R."/>
            <person name="Cannon S.B."/>
            <person name="Udvardi M.K."/>
            <person name="Benedito V.A."/>
            <person name="Mayer K.F."/>
            <person name="Gouzy J."/>
            <person name="Schoof H."/>
            <person name="Van de Peer Y."/>
            <person name="Proost S."/>
            <person name="Cook D.R."/>
            <person name="Meyers B.C."/>
            <person name="Spannagl M."/>
            <person name="Cheung F."/>
            <person name="De Mita S."/>
            <person name="Krishnakumar V."/>
            <person name="Gundlach H."/>
            <person name="Zhou S."/>
            <person name="Mudge J."/>
            <person name="Bharti A.K."/>
            <person name="Murray J.D."/>
            <person name="Naoumkina M.A."/>
            <person name="Rosen B."/>
            <person name="Silverstein K.A."/>
            <person name="Tang H."/>
            <person name="Rombauts S."/>
            <person name="Zhao P.X."/>
            <person name="Zhou P."/>
            <person name="Barbe V."/>
            <person name="Bardou P."/>
            <person name="Bechner M."/>
            <person name="Bellec A."/>
            <person name="Berger A."/>
            <person name="Berges H."/>
            <person name="Bidwell S."/>
            <person name="Bisseling T."/>
            <person name="Choisne N."/>
            <person name="Couloux A."/>
            <person name="Denny R."/>
            <person name="Deshpande S."/>
            <person name="Dai X."/>
            <person name="Doyle J.J."/>
            <person name="Dudez A.M."/>
            <person name="Farmer A.D."/>
            <person name="Fouteau S."/>
            <person name="Franken C."/>
            <person name="Gibelin C."/>
            <person name="Gish J."/>
            <person name="Goldstein S."/>
            <person name="Gonzalez A.J."/>
            <person name="Green P.J."/>
            <person name="Hallab A."/>
            <person name="Hartog M."/>
            <person name="Hua A."/>
            <person name="Humphray S.J."/>
            <person name="Jeong D.H."/>
            <person name="Jing Y."/>
            <person name="Jocker A."/>
            <person name="Kenton S.M."/>
            <person name="Kim D.J."/>
            <person name="Klee K."/>
            <person name="Lai H."/>
            <person name="Lang C."/>
            <person name="Lin S."/>
            <person name="Macmil S.L."/>
            <person name="Magdelenat G."/>
            <person name="Matthews L."/>
            <person name="McCorrison J."/>
            <person name="Monaghan E.L."/>
            <person name="Mun J.H."/>
            <person name="Najar F.Z."/>
            <person name="Nicholson C."/>
            <person name="Noirot C."/>
            <person name="O'Bleness M."/>
            <person name="Paule C.R."/>
            <person name="Poulain J."/>
            <person name="Prion F."/>
            <person name="Qin B."/>
            <person name="Qu C."/>
            <person name="Retzel E.F."/>
            <person name="Riddle C."/>
            <person name="Sallet E."/>
            <person name="Samain S."/>
            <person name="Samson N."/>
            <person name="Sanders I."/>
            <person name="Saurat O."/>
            <person name="Scarpelli C."/>
            <person name="Schiex T."/>
            <person name="Segurens B."/>
            <person name="Severin A.J."/>
            <person name="Sherrier D.J."/>
            <person name="Shi R."/>
            <person name="Sims S."/>
            <person name="Singer S.R."/>
            <person name="Sinharoy S."/>
            <person name="Sterck L."/>
            <person name="Viollet A."/>
            <person name="Wang B.B."/>
            <person name="Wang K."/>
            <person name="Wang M."/>
            <person name="Wang X."/>
            <person name="Warfsmann J."/>
            <person name="Weissenbach J."/>
            <person name="White D.D."/>
            <person name="White J.D."/>
            <person name="Wiley G.B."/>
            <person name="Wincker P."/>
            <person name="Xing Y."/>
            <person name="Yang L."/>
            <person name="Yao Z."/>
            <person name="Ying F."/>
            <person name="Zhai J."/>
            <person name="Zhou L."/>
            <person name="Zuber A."/>
            <person name="Denarie J."/>
            <person name="Dixon R.A."/>
            <person name="May G.D."/>
            <person name="Schwartz D.C."/>
            <person name="Rogers J."/>
            <person name="Quetier F."/>
            <person name="Town C.D."/>
            <person name="Roe B.A."/>
        </authorList>
    </citation>
    <scope>NUCLEOTIDE SEQUENCE [LARGE SCALE GENOMIC DNA]</scope>
    <source>
        <strain evidence="2">A17</strain>
        <strain evidence="4 5">cv. Jemalong A17</strain>
    </source>
</reference>
<accession>A0A072V4Z6</accession>
<feature type="domain" description="F-box" evidence="1">
    <location>
        <begin position="1"/>
        <end position="45"/>
    </location>
</feature>
<dbReference type="Proteomes" id="UP000002051">
    <property type="component" value="Chromosome 2"/>
</dbReference>
<dbReference type="InterPro" id="IPR050796">
    <property type="entry name" value="SCF_F-box_component"/>
</dbReference>
<dbReference type="PROSITE" id="PS50181">
    <property type="entry name" value="FBOX"/>
    <property type="match status" value="1"/>
</dbReference>
<evidence type="ECO:0000313" key="4">
    <source>
        <dbReference type="EnsemblPlants" id="KEH37099"/>
    </source>
</evidence>
<proteinExistence type="predicted"/>
<dbReference type="InterPro" id="IPR017451">
    <property type="entry name" value="F-box-assoc_interact_dom"/>
</dbReference>
<dbReference type="CDD" id="cd22157">
    <property type="entry name" value="F-box_AtFBW1-like"/>
    <property type="match status" value="1"/>
</dbReference>